<reference evidence="24 25" key="1">
    <citation type="submission" date="2019-06" db="EMBL/GenBank/DDBJ databases">
        <title>Sequencing the genomes of 1000 actinobacteria strains.</title>
        <authorList>
            <person name="Klenk H.-P."/>
        </authorList>
    </citation>
    <scope>NUCLEOTIDE SEQUENCE [LARGE SCALE GENOMIC DNA]</scope>
    <source>
        <strain evidence="24 25">DSM 45015</strain>
    </source>
</reference>
<feature type="binding site" evidence="19">
    <location>
        <position position="328"/>
    </location>
    <ligand>
        <name>phosphoenolpyruvate</name>
        <dbReference type="ChEBI" id="CHEBI:58702"/>
    </ligand>
</feature>
<name>A0A543NF56_9ACTN</name>
<dbReference type="Pfam" id="PF02896">
    <property type="entry name" value="PEP-utilizers_C"/>
    <property type="match status" value="1"/>
</dbReference>
<dbReference type="Gene3D" id="3.20.20.60">
    <property type="entry name" value="Phosphoenolpyruvate-binding domains"/>
    <property type="match status" value="1"/>
</dbReference>
<dbReference type="SUPFAM" id="SSF47831">
    <property type="entry name" value="Enzyme I of the PEP:sugar phosphotransferase system HPr-binding (sub)domain"/>
    <property type="match status" value="1"/>
</dbReference>
<evidence type="ECO:0000256" key="8">
    <source>
        <dbReference type="ARBA" id="ARBA00022448"/>
    </source>
</evidence>
<gene>
    <name evidence="24" type="ORF">FHX37_0341</name>
</gene>
<evidence type="ECO:0000256" key="3">
    <source>
        <dbReference type="ARBA" id="ARBA00002728"/>
    </source>
</evidence>
<dbReference type="GO" id="GO:0046872">
    <property type="term" value="F:metal ion binding"/>
    <property type="evidence" value="ECO:0007669"/>
    <property type="project" value="UniProtKB-KW"/>
</dbReference>
<dbReference type="InterPro" id="IPR015813">
    <property type="entry name" value="Pyrv/PenolPyrv_kinase-like_dom"/>
</dbReference>
<keyword evidence="25" id="KW-1185">Reference proteome</keyword>
<dbReference type="GO" id="GO:0009401">
    <property type="term" value="P:phosphoenolpyruvate-dependent sugar phosphotransferase system"/>
    <property type="evidence" value="ECO:0007669"/>
    <property type="project" value="UniProtKB-KW"/>
</dbReference>
<comment type="similarity">
    <text evidence="5 17">Belongs to the PEP-utilizing enzyme family.</text>
</comment>
<keyword evidence="13 17" id="KW-0479">Metal-binding</keyword>
<evidence type="ECO:0000313" key="24">
    <source>
        <dbReference type="EMBL" id="TQN30463.1"/>
    </source>
</evidence>
<dbReference type="PANTHER" id="PTHR46244">
    <property type="entry name" value="PHOSPHOENOLPYRUVATE-PROTEIN PHOSPHOTRANSFERASE"/>
    <property type="match status" value="1"/>
</dbReference>
<dbReference type="InterPro" id="IPR024692">
    <property type="entry name" value="PTS_EI"/>
</dbReference>
<comment type="catalytic activity">
    <reaction evidence="1 17">
        <text>L-histidyl-[protein] + phosphoenolpyruvate = N(pros)-phospho-L-histidyl-[protein] + pyruvate</text>
        <dbReference type="Rhea" id="RHEA:23880"/>
        <dbReference type="Rhea" id="RHEA-COMP:9745"/>
        <dbReference type="Rhea" id="RHEA-COMP:9746"/>
        <dbReference type="ChEBI" id="CHEBI:15361"/>
        <dbReference type="ChEBI" id="CHEBI:29979"/>
        <dbReference type="ChEBI" id="CHEBI:58702"/>
        <dbReference type="ChEBI" id="CHEBI:64837"/>
        <dbReference type="EC" id="2.7.3.9"/>
    </reaction>
</comment>
<evidence type="ECO:0000259" key="21">
    <source>
        <dbReference type="Pfam" id="PF00391"/>
    </source>
</evidence>
<dbReference type="InterPro" id="IPR050499">
    <property type="entry name" value="PEP-utilizing_PTS_enzyme"/>
</dbReference>
<comment type="function">
    <text evidence="3 17">General (non sugar-specific) component of the phosphoenolpyruvate-dependent sugar phosphotransferase system (sugar PTS). This major carbohydrate active-transport system catalyzes the phosphorylation of incoming sugar substrates concomitantly with their translocation across the cell membrane. Enzyme I transfers the phosphoryl group from phosphoenolpyruvate (PEP) to the phosphoryl carrier protein (HPr).</text>
</comment>
<evidence type="ECO:0000256" key="10">
    <source>
        <dbReference type="ARBA" id="ARBA00022597"/>
    </source>
</evidence>
<keyword evidence="15 17" id="KW-0460">Magnesium</keyword>
<evidence type="ECO:0000256" key="11">
    <source>
        <dbReference type="ARBA" id="ARBA00022679"/>
    </source>
</evidence>
<dbReference type="InterPro" id="IPR008731">
    <property type="entry name" value="PTS_EIN"/>
</dbReference>
<dbReference type="PANTHER" id="PTHR46244:SF3">
    <property type="entry name" value="PHOSPHOENOLPYRUVATE-PROTEIN PHOSPHOTRANSFERASE"/>
    <property type="match status" value="1"/>
</dbReference>
<evidence type="ECO:0000256" key="18">
    <source>
        <dbReference type="PIRSR" id="PIRSR000732-1"/>
    </source>
</evidence>
<feature type="binding site" evidence="20">
    <location>
        <position position="442"/>
    </location>
    <ligand>
        <name>Mg(2+)</name>
        <dbReference type="ChEBI" id="CHEBI:18420"/>
    </ligand>
</feature>
<evidence type="ECO:0000256" key="6">
    <source>
        <dbReference type="ARBA" id="ARBA00012232"/>
    </source>
</evidence>
<evidence type="ECO:0000313" key="25">
    <source>
        <dbReference type="Proteomes" id="UP000317422"/>
    </source>
</evidence>
<evidence type="ECO:0000256" key="12">
    <source>
        <dbReference type="ARBA" id="ARBA00022683"/>
    </source>
</evidence>
<dbReference type="PRINTS" id="PR01736">
    <property type="entry name" value="PHPHTRNFRASE"/>
</dbReference>
<dbReference type="InterPro" id="IPR006318">
    <property type="entry name" value="PTS_EI-like"/>
</dbReference>
<feature type="active site" description="Proton donor" evidence="18">
    <location>
        <position position="489"/>
    </location>
</feature>
<dbReference type="OrthoDB" id="9765468at2"/>
<evidence type="ECO:0000256" key="5">
    <source>
        <dbReference type="ARBA" id="ARBA00007837"/>
    </source>
</evidence>
<dbReference type="InterPro" id="IPR036618">
    <property type="entry name" value="PtsI_HPr-bd_sf"/>
</dbReference>
<feature type="binding site" evidence="19">
    <location>
        <begin position="441"/>
        <end position="442"/>
    </location>
    <ligand>
        <name>phosphoenolpyruvate</name>
        <dbReference type="ChEBI" id="CHEBI:58702"/>
    </ligand>
</feature>
<evidence type="ECO:0000256" key="17">
    <source>
        <dbReference type="PIRNR" id="PIRNR000732"/>
    </source>
</evidence>
<evidence type="ECO:0000256" key="2">
    <source>
        <dbReference type="ARBA" id="ARBA00001946"/>
    </source>
</evidence>
<proteinExistence type="inferred from homology"/>
<keyword evidence="11 17" id="KW-0808">Transferase</keyword>
<dbReference type="Pfam" id="PF00391">
    <property type="entry name" value="PEP-utilizers"/>
    <property type="match status" value="1"/>
</dbReference>
<keyword evidence="10 17" id="KW-0762">Sugar transport</keyword>
<dbReference type="PIRSF" id="PIRSF000732">
    <property type="entry name" value="PTS_enzyme_I"/>
    <property type="match status" value="1"/>
</dbReference>
<evidence type="ECO:0000256" key="1">
    <source>
        <dbReference type="ARBA" id="ARBA00000683"/>
    </source>
</evidence>
<accession>A0A543NF56</accession>
<dbReference type="PROSITE" id="PS00370">
    <property type="entry name" value="PEP_ENZYMES_PHOS_SITE"/>
    <property type="match status" value="1"/>
</dbReference>
<feature type="binding site" evidence="19">
    <location>
        <position position="452"/>
    </location>
    <ligand>
        <name>phosphoenolpyruvate</name>
        <dbReference type="ChEBI" id="CHEBI:58702"/>
    </ligand>
</feature>
<dbReference type="EC" id="2.7.3.9" evidence="6 17"/>
<comment type="cofactor">
    <cofactor evidence="2 17 20">
        <name>Mg(2+)</name>
        <dbReference type="ChEBI" id="CHEBI:18420"/>
    </cofactor>
</comment>
<evidence type="ECO:0000256" key="16">
    <source>
        <dbReference type="ARBA" id="ARBA00033235"/>
    </source>
</evidence>
<organism evidence="24 25">
    <name type="scientific">Haloactinospora alba</name>
    <dbReference type="NCBI Taxonomy" id="405555"/>
    <lineage>
        <taxon>Bacteria</taxon>
        <taxon>Bacillati</taxon>
        <taxon>Actinomycetota</taxon>
        <taxon>Actinomycetes</taxon>
        <taxon>Streptosporangiales</taxon>
        <taxon>Nocardiopsidaceae</taxon>
        <taxon>Haloactinospora</taxon>
    </lineage>
</organism>
<dbReference type="InterPro" id="IPR008279">
    <property type="entry name" value="PEP-util_enz_mobile_dom"/>
</dbReference>
<keyword evidence="9 17" id="KW-0963">Cytoplasm</keyword>
<comment type="caution">
    <text evidence="24">The sequence shown here is derived from an EMBL/GenBank/DDBJ whole genome shotgun (WGS) entry which is preliminary data.</text>
</comment>
<evidence type="ECO:0000256" key="7">
    <source>
        <dbReference type="ARBA" id="ARBA00016544"/>
    </source>
</evidence>
<evidence type="ECO:0000256" key="20">
    <source>
        <dbReference type="PIRSR" id="PIRSR000732-3"/>
    </source>
</evidence>
<dbReference type="EMBL" id="VFQC01000001">
    <property type="protein sequence ID" value="TQN30463.1"/>
    <property type="molecule type" value="Genomic_DNA"/>
</dbReference>
<evidence type="ECO:0000256" key="19">
    <source>
        <dbReference type="PIRSR" id="PIRSR000732-2"/>
    </source>
</evidence>
<dbReference type="InterPro" id="IPR040442">
    <property type="entry name" value="Pyrv_kinase-like_dom_sf"/>
</dbReference>
<dbReference type="InterPro" id="IPR036637">
    <property type="entry name" value="Phosphohistidine_dom_sf"/>
</dbReference>
<dbReference type="Proteomes" id="UP000317422">
    <property type="component" value="Unassembled WGS sequence"/>
</dbReference>
<evidence type="ECO:0000259" key="22">
    <source>
        <dbReference type="Pfam" id="PF02896"/>
    </source>
</evidence>
<dbReference type="Pfam" id="PF05524">
    <property type="entry name" value="PEP-utilisers_N"/>
    <property type="match status" value="1"/>
</dbReference>
<dbReference type="AlphaFoldDB" id="A0A543NF56"/>
<keyword evidence="14 17" id="KW-0418">Kinase</keyword>
<feature type="domain" description="Phosphotransferase system enzyme I N-terminal" evidence="23">
    <location>
        <begin position="10"/>
        <end position="127"/>
    </location>
</feature>
<dbReference type="InterPro" id="IPR018274">
    <property type="entry name" value="PEP_util_AS"/>
</dbReference>
<evidence type="ECO:0000256" key="13">
    <source>
        <dbReference type="ARBA" id="ARBA00022723"/>
    </source>
</evidence>
<evidence type="ECO:0000256" key="14">
    <source>
        <dbReference type="ARBA" id="ARBA00022777"/>
    </source>
</evidence>
<sequence length="564" mass="58040">MGETMADVLTGVGVSPGVGYGPVLRLARSVPQPDADARHSGDDTAEIQRAVQAMQDTADDLSARGERAGGEARQVLDAQALMARDPALSDDVRRRVGEGAAAERAVSEAMAVYREMLAGAGEYMAARVADLDDVRDRVLARLMGVPVPGIPESDTPFVLVANDLAPADTATLDPELVTGIVTREGGPTSHTAILARSLGLPAVVACPGVESIPEGTQLLVDGANGEVTSDPTASDVETLRAAASARAAAVAESSGPGRTRDGHPVPLLANIGGPADLGAAVANGAEGVGLYRTEFLFLDREHAPGHQEQVDAYREVLEAFPGGKVVVRTLDAGSDKPLAFLPPMGEEPNPALGERGMRMGRRVPEVTDAQLRALAEAQQGTQARLQVMAPMVTDAADAEWFADTAGRAGIHDAGVMVEVPAAALRAHHLAETAAFFSIGTNDLTQYTCAADREIGALGRFQDPWQTAVLDLIAATATAAGKADRSCGVCGEAAADPVLSCVLVGLGVTSLSMGATALPLVRAALAQATLEQCRRAGAAALAERGPGEAKRAAREHLPGLADLGF</sequence>
<dbReference type="Gene3D" id="3.50.30.10">
    <property type="entry name" value="Phosphohistidine domain"/>
    <property type="match status" value="1"/>
</dbReference>
<feature type="domain" description="PEP-utilising enzyme mobile" evidence="21">
    <location>
        <begin position="157"/>
        <end position="225"/>
    </location>
</feature>
<dbReference type="InterPro" id="IPR000121">
    <property type="entry name" value="PEP_util_C"/>
</dbReference>
<keyword evidence="24" id="KW-0670">Pyruvate</keyword>
<feature type="binding site" evidence="20">
    <location>
        <position position="418"/>
    </location>
    <ligand>
        <name>Mg(2+)</name>
        <dbReference type="ChEBI" id="CHEBI:18420"/>
    </ligand>
</feature>
<dbReference type="GO" id="GO:0005737">
    <property type="term" value="C:cytoplasm"/>
    <property type="evidence" value="ECO:0007669"/>
    <property type="project" value="UniProtKB-SubCell"/>
</dbReference>
<feature type="domain" description="PEP-utilising enzyme C-terminal" evidence="22">
    <location>
        <begin position="256"/>
        <end position="527"/>
    </location>
</feature>
<evidence type="ECO:0000256" key="15">
    <source>
        <dbReference type="ARBA" id="ARBA00022842"/>
    </source>
</evidence>
<evidence type="ECO:0000256" key="9">
    <source>
        <dbReference type="ARBA" id="ARBA00022490"/>
    </source>
</evidence>
<evidence type="ECO:0000256" key="4">
    <source>
        <dbReference type="ARBA" id="ARBA00004496"/>
    </source>
</evidence>
<evidence type="ECO:0000259" key="23">
    <source>
        <dbReference type="Pfam" id="PF05524"/>
    </source>
</evidence>
<dbReference type="GO" id="GO:0016301">
    <property type="term" value="F:kinase activity"/>
    <property type="evidence" value="ECO:0007669"/>
    <property type="project" value="UniProtKB-KW"/>
</dbReference>
<keyword evidence="12 17" id="KW-0598">Phosphotransferase system</keyword>
<dbReference type="SUPFAM" id="SSF51621">
    <property type="entry name" value="Phosphoenolpyruvate/pyruvate domain"/>
    <property type="match status" value="1"/>
</dbReference>
<keyword evidence="8 17" id="KW-0813">Transport</keyword>
<dbReference type="SUPFAM" id="SSF52009">
    <property type="entry name" value="Phosphohistidine domain"/>
    <property type="match status" value="1"/>
</dbReference>
<feature type="active site" description="Tele-phosphohistidine intermediate" evidence="18">
    <location>
        <position position="190"/>
    </location>
</feature>
<protein>
    <recommendedName>
        <fullName evidence="7 17">Phosphoenolpyruvate-protein phosphotransferase</fullName>
        <ecNumber evidence="6 17">2.7.3.9</ecNumber>
    </recommendedName>
    <alternativeName>
        <fullName evidence="16 17">Phosphotransferase system, enzyme I</fullName>
    </alternativeName>
</protein>
<feature type="binding site" evidence="19">
    <location>
        <position position="292"/>
    </location>
    <ligand>
        <name>phosphoenolpyruvate</name>
        <dbReference type="ChEBI" id="CHEBI:58702"/>
    </ligand>
</feature>
<dbReference type="NCBIfam" id="TIGR01417">
    <property type="entry name" value="PTS_I_fam"/>
    <property type="match status" value="1"/>
</dbReference>
<dbReference type="GO" id="GO:0008965">
    <property type="term" value="F:phosphoenolpyruvate-protein phosphotransferase activity"/>
    <property type="evidence" value="ECO:0007669"/>
    <property type="project" value="UniProtKB-EC"/>
</dbReference>
<comment type="subcellular location">
    <subcellularLocation>
        <location evidence="4 17">Cytoplasm</location>
    </subcellularLocation>
</comment>
<dbReference type="Gene3D" id="1.10.274.10">
    <property type="entry name" value="PtsI, HPr-binding domain"/>
    <property type="match status" value="1"/>
</dbReference>